<evidence type="ECO:0000259" key="1">
    <source>
        <dbReference type="Pfam" id="PF13474"/>
    </source>
</evidence>
<organism evidence="2 3">
    <name type="scientific">Chondromyces crocatus</name>
    <dbReference type="NCBI Taxonomy" id="52"/>
    <lineage>
        <taxon>Bacteria</taxon>
        <taxon>Pseudomonadati</taxon>
        <taxon>Myxococcota</taxon>
        <taxon>Polyangia</taxon>
        <taxon>Polyangiales</taxon>
        <taxon>Polyangiaceae</taxon>
        <taxon>Chondromyces</taxon>
    </lineage>
</organism>
<protein>
    <recommendedName>
        <fullName evidence="1">SnoaL-like domain-containing protein</fullName>
    </recommendedName>
</protein>
<dbReference type="STRING" id="52.CMC5_078460"/>
<proteinExistence type="predicted"/>
<evidence type="ECO:0000313" key="3">
    <source>
        <dbReference type="Proteomes" id="UP000067626"/>
    </source>
</evidence>
<feature type="domain" description="SnoaL-like" evidence="1">
    <location>
        <begin position="9"/>
        <end position="132"/>
    </location>
</feature>
<dbReference type="InterPro" id="IPR037401">
    <property type="entry name" value="SnoaL-like"/>
</dbReference>
<dbReference type="AlphaFoldDB" id="A0A0K1ERY3"/>
<dbReference type="OrthoDB" id="5513769at2"/>
<dbReference type="Proteomes" id="UP000067626">
    <property type="component" value="Chromosome"/>
</dbReference>
<sequence>MAAIADVCELVARFTGALTDYDMEGLRALFARDADLLFYGTQANLHLRGWPALESAFMRQFDALAELRVSIDPDTLVVLELAGGRAACVGSPSLRFQARAGEKVLDHRNIRVTAVAEHRDEAWVFVQMHWSTAGQEVVVEQEGDGSTAAEA</sequence>
<evidence type="ECO:0000313" key="2">
    <source>
        <dbReference type="EMBL" id="AKT43611.1"/>
    </source>
</evidence>
<gene>
    <name evidence="2" type="ORF">CMC5_078460</name>
</gene>
<dbReference type="KEGG" id="ccro:CMC5_078460"/>
<reference evidence="2 3" key="1">
    <citation type="submission" date="2015-07" db="EMBL/GenBank/DDBJ databases">
        <title>Genome analysis of myxobacterium Chondromyces crocatus Cm c5 reveals a high potential for natural compound synthesis and the genetic basis for the loss of fruiting body formation.</title>
        <authorList>
            <person name="Zaburannyi N."/>
            <person name="Bunk B."/>
            <person name="Maier J."/>
            <person name="Overmann J."/>
            <person name="Mueller R."/>
        </authorList>
    </citation>
    <scope>NUCLEOTIDE SEQUENCE [LARGE SCALE GENOMIC DNA]</scope>
    <source>
        <strain evidence="2 3">Cm c5</strain>
    </source>
</reference>
<dbReference type="Gene3D" id="3.10.450.50">
    <property type="match status" value="1"/>
</dbReference>
<dbReference type="EMBL" id="CP012159">
    <property type="protein sequence ID" value="AKT43611.1"/>
    <property type="molecule type" value="Genomic_DNA"/>
</dbReference>
<name>A0A0K1ERY3_CHOCO</name>
<keyword evidence="3" id="KW-1185">Reference proteome</keyword>
<accession>A0A0K1ERY3</accession>
<dbReference type="InterPro" id="IPR032710">
    <property type="entry name" value="NTF2-like_dom_sf"/>
</dbReference>
<dbReference type="Pfam" id="PF13474">
    <property type="entry name" value="SnoaL_3"/>
    <property type="match status" value="1"/>
</dbReference>
<dbReference type="RefSeq" id="WP_050435051.1">
    <property type="nucleotide sequence ID" value="NZ_CP012159.1"/>
</dbReference>
<dbReference type="SUPFAM" id="SSF54427">
    <property type="entry name" value="NTF2-like"/>
    <property type="match status" value="1"/>
</dbReference>